<dbReference type="PANTHER" id="PTHR13289">
    <property type="entry name" value="PROTEIN PHOSPHATASE 1-BINDING PROTEIN BIFOCAL"/>
    <property type="match status" value="1"/>
</dbReference>
<keyword evidence="10" id="KW-1185">Reference proteome</keyword>
<feature type="compositionally biased region" description="Acidic residues" evidence="8">
    <location>
        <begin position="317"/>
        <end position="342"/>
    </location>
</feature>
<evidence type="ECO:0000256" key="5">
    <source>
        <dbReference type="ARBA" id="ARBA00022989"/>
    </source>
</evidence>
<feature type="compositionally biased region" description="Polar residues" evidence="8">
    <location>
        <begin position="1101"/>
        <end position="1124"/>
    </location>
</feature>
<keyword evidence="3" id="KW-0812">Transmembrane</keyword>
<evidence type="ECO:0000256" key="6">
    <source>
        <dbReference type="ARBA" id="ARBA00023136"/>
    </source>
</evidence>
<evidence type="ECO:0000256" key="8">
    <source>
        <dbReference type="SAM" id="MobiDB-lite"/>
    </source>
</evidence>
<dbReference type="GO" id="GO:0031965">
    <property type="term" value="C:nuclear membrane"/>
    <property type="evidence" value="ECO:0007669"/>
    <property type="project" value="UniProtKB-SubCell"/>
</dbReference>
<feature type="region of interest" description="Disordered" evidence="8">
    <location>
        <begin position="317"/>
        <end position="353"/>
    </location>
</feature>
<keyword evidence="5" id="KW-1133">Transmembrane helix</keyword>
<dbReference type="GO" id="GO:0006935">
    <property type="term" value="P:chemotaxis"/>
    <property type="evidence" value="ECO:0007669"/>
    <property type="project" value="TreeGrafter"/>
</dbReference>
<accession>A0AA39C8N6</accession>
<dbReference type="GO" id="GO:0030867">
    <property type="term" value="C:rough endoplasmic reticulum membrane"/>
    <property type="evidence" value="ECO:0007669"/>
    <property type="project" value="UniProtKB-SubCell"/>
</dbReference>
<keyword evidence="6" id="KW-0472">Membrane</keyword>
<feature type="region of interest" description="Disordered" evidence="8">
    <location>
        <begin position="600"/>
        <end position="670"/>
    </location>
</feature>
<gene>
    <name evidence="9" type="ORF">PV328_007398</name>
</gene>
<organism evidence="9 10">
    <name type="scientific">Microctonus aethiopoides</name>
    <dbReference type="NCBI Taxonomy" id="144406"/>
    <lineage>
        <taxon>Eukaryota</taxon>
        <taxon>Metazoa</taxon>
        <taxon>Ecdysozoa</taxon>
        <taxon>Arthropoda</taxon>
        <taxon>Hexapoda</taxon>
        <taxon>Insecta</taxon>
        <taxon>Pterygota</taxon>
        <taxon>Neoptera</taxon>
        <taxon>Endopterygota</taxon>
        <taxon>Hymenoptera</taxon>
        <taxon>Apocrita</taxon>
        <taxon>Ichneumonoidea</taxon>
        <taxon>Braconidae</taxon>
        <taxon>Euphorinae</taxon>
        <taxon>Microctonus</taxon>
    </lineage>
</organism>
<evidence type="ECO:0000256" key="7">
    <source>
        <dbReference type="ARBA" id="ARBA00023242"/>
    </source>
</evidence>
<reference evidence="9" key="1">
    <citation type="journal article" date="2023" name="bioRxiv">
        <title>Scaffold-level genome assemblies of two parasitoid biocontrol wasps reveal the parthenogenesis mechanism and an associated novel virus.</title>
        <authorList>
            <person name="Inwood S."/>
            <person name="Skelly J."/>
            <person name="Guhlin J."/>
            <person name="Harrop T."/>
            <person name="Goldson S."/>
            <person name="Dearden P."/>
        </authorList>
    </citation>
    <scope>NUCLEOTIDE SEQUENCE</scope>
    <source>
        <strain evidence="9">Irish</strain>
        <tissue evidence="9">Whole body</tissue>
    </source>
</reference>
<comment type="caution">
    <text evidence="9">The sequence shown here is derived from an EMBL/GenBank/DDBJ whole genome shotgun (WGS) entry which is preliminary data.</text>
</comment>
<evidence type="ECO:0000256" key="3">
    <source>
        <dbReference type="ARBA" id="ARBA00022692"/>
    </source>
</evidence>
<keyword evidence="7" id="KW-0539">Nucleus</keyword>
<evidence type="ECO:0000313" key="9">
    <source>
        <dbReference type="EMBL" id="KAK0159940.1"/>
    </source>
</evidence>
<name>A0AA39C8N6_9HYME</name>
<dbReference type="GO" id="GO:0008017">
    <property type="term" value="F:microtubule binding"/>
    <property type="evidence" value="ECO:0007669"/>
    <property type="project" value="TreeGrafter"/>
</dbReference>
<evidence type="ECO:0000256" key="4">
    <source>
        <dbReference type="ARBA" id="ARBA00022824"/>
    </source>
</evidence>
<proteinExistence type="predicted"/>
<feature type="compositionally biased region" description="Low complexity" evidence="8">
    <location>
        <begin position="630"/>
        <end position="641"/>
    </location>
</feature>
<dbReference type="EMBL" id="JAQQBS010001423">
    <property type="protein sequence ID" value="KAK0159940.1"/>
    <property type="molecule type" value="Genomic_DNA"/>
</dbReference>
<dbReference type="Proteomes" id="UP001168990">
    <property type="component" value="Unassembled WGS sequence"/>
</dbReference>
<protein>
    <submittedName>
        <fullName evidence="9">Uncharacterized protein</fullName>
    </submittedName>
</protein>
<dbReference type="InterPro" id="IPR019130">
    <property type="entry name" value="Macoilin"/>
</dbReference>
<evidence type="ECO:0000313" key="10">
    <source>
        <dbReference type="Proteomes" id="UP001168990"/>
    </source>
</evidence>
<evidence type="ECO:0000256" key="1">
    <source>
        <dbReference type="ARBA" id="ARBA00004232"/>
    </source>
</evidence>
<reference evidence="9" key="2">
    <citation type="submission" date="2023-03" db="EMBL/GenBank/DDBJ databases">
        <authorList>
            <person name="Inwood S.N."/>
            <person name="Skelly J.G."/>
            <person name="Guhlin J."/>
            <person name="Harrop T.W.R."/>
            <person name="Goldson S.G."/>
            <person name="Dearden P.K."/>
        </authorList>
    </citation>
    <scope>NUCLEOTIDE SEQUENCE</scope>
    <source>
        <strain evidence="9">Irish</strain>
        <tissue evidence="9">Whole body</tissue>
    </source>
</reference>
<dbReference type="AlphaFoldDB" id="A0AA39C8N6"/>
<sequence length="1217" mass="133855">MASGNAEGSSNIPQWKRDLIQRRRQQQNKIITFNGVKMSTENDCSVPLSTNDNQLLNIISSDNNQYNETINTTTLRGKLLDDRGDSGNGIELGIVGRENTGGVSVAGGAMASTNRESLYSGSTIAATSTATITTTLINSVASNMRLEAEVFVCPTSEEPPKFVGKNNSNYLINNAEHSTTTIKTTPAIHEQFVKDSSRNFNNTKKITLKNNSGDNKDMTSILTMDNKNNDKYVFSEFRKRNINKIMSDGNNKLLGNGKAIDDCESDSSEELQYGPGIVNKLKSKYLNLTLREMNKTRVSVQRFRRAASLEDLLDCNTDDNDDVNSVDGDGNEDDDDDDEDDGGGCGGNGDEPEKIQRKFMKKTMIAGVAAKTERYRNATRGNDSIKRARSVETLMRYQAPIDDVKTFNFTNATLKTTPQVSLIKQQQQSNDSNDDHIVLIDRSSVKIESRLGDCEQMNHQRPKLLNKPKRLKPLLAETERPPTDLVKTTMRIFEGSVKKLKPKGEVAIKVATFKTINDTFKAQTMKKCIPKPPIQPKPFVNGISNKLTSPKKIVLKSMCKNVAGVIEKIDNIEDGTKKNNNGVITETIVQSVSSVVSKFQQIEKSQSPSPEPNLLHKHKYSPTPSPEPQPSSSSSSSSVSSTLIINKQKTIVDTGNTKSPPLTPRISSPLVLSPKKDISRLSSSDINSITELNNENLTSENSEMGIEVTSNENCQNNCLAKSNIIPSEIFIQSEFTKKITSDIDDKNNDELKIDVEMVDSPRTITKLALDNISKAGSSIKFNFDGESSVKKNYLPGLNTNGEHAINSSTEKKDDGLDNNTFNVENNSTIDKTPKEISNQINEKFIGEKELEISLDNDKIEISSVELMKLSCVHGNEIKTQVSMTKNIKIESVTMPQKQIGIIRPLVTTKTQQIAQQQNLSNRELEKNLINRVKSIEQPTKVVVSMKNAEEIQPVMNKNCGNIGGDGGSGGLWDTKPWNQQNNTMVFNFSNRKDVPDYIENDGLIIRRKREKTKASDGGIIVLDATLDASTTDDSDWEISGGPPSPCDVSFLNDNILINGRSNLSKSPRNHKNRIQFDDTATRTFEYPSEASMLEDEGTSVDGETSASGVEQQQHQSQLSIIGNKSNCTNTTNPILGGGGLASYTPSKVDLVSEGFELGITRALTSTPTLSTTAEQSQQQQRVLQELVSNDETDENNSSKSSIKDAAWGAEAAADILY</sequence>
<feature type="compositionally biased region" description="Polar residues" evidence="8">
    <location>
        <begin position="642"/>
        <end position="660"/>
    </location>
</feature>
<dbReference type="PANTHER" id="PTHR13289:SF3">
    <property type="entry name" value="BIFOCAL, ISOFORM F"/>
    <property type="match status" value="1"/>
</dbReference>
<keyword evidence="4" id="KW-0256">Endoplasmic reticulum</keyword>
<evidence type="ECO:0000256" key="2">
    <source>
        <dbReference type="ARBA" id="ARBA00004269"/>
    </source>
</evidence>
<dbReference type="GO" id="GO:0023041">
    <property type="term" value="P:neuronal signal transduction"/>
    <property type="evidence" value="ECO:0007669"/>
    <property type="project" value="InterPro"/>
</dbReference>
<feature type="region of interest" description="Disordered" evidence="8">
    <location>
        <begin position="1089"/>
        <end position="1124"/>
    </location>
</feature>
<comment type="subcellular location">
    <subcellularLocation>
        <location evidence="1">Nucleus membrane</location>
        <topology evidence="1">Multi-pass membrane protein</topology>
    </subcellularLocation>
    <subcellularLocation>
        <location evidence="2">Rough endoplasmic reticulum membrane</location>
        <topology evidence="2">Multi-pass membrane protein</topology>
    </subcellularLocation>
</comment>